<evidence type="ECO:0000256" key="3">
    <source>
        <dbReference type="ARBA" id="ARBA00022801"/>
    </source>
</evidence>
<comment type="similarity">
    <text evidence="1">Belongs to the peptidase S49 family.</text>
</comment>
<dbReference type="GO" id="GO:0008236">
    <property type="term" value="F:serine-type peptidase activity"/>
    <property type="evidence" value="ECO:0007669"/>
    <property type="project" value="UniProtKB-KW"/>
</dbReference>
<dbReference type="Gene3D" id="3.90.226.10">
    <property type="entry name" value="2-enoyl-CoA Hydratase, Chain A, domain 1"/>
    <property type="match status" value="1"/>
</dbReference>
<proteinExistence type="inferred from homology"/>
<evidence type="ECO:0000256" key="4">
    <source>
        <dbReference type="ARBA" id="ARBA00022825"/>
    </source>
</evidence>
<sequence length="299" mass="31564">MTHYPQIASQLFNRPLLAHRGTLEQYARAMAPRIFGGPVTFGGEWQAGLIGEPVRDVVDWEGNPTYTGPRMIGKTGVAVIEAEGALVPKGKWIGAMCDATSYEGIHAQVSDCRSNKDIRGVILEVDSFGGAVSGAFSCADAIHQLAQEKPVLAILTEHACSAAYLLASAATGSVIPKTGLAGSVGVIMLHVDYSKALDKAGVNITPIFSGARKNDYSPYEALGEEVYKKAVAEADTVRDMFIDAVAGYRKGRITADALRKTEAETFMGADAVNMGLVDEVGDPIAAANAFISEIGRKAA</sequence>
<dbReference type="Gene3D" id="6.20.330.10">
    <property type="match status" value="1"/>
</dbReference>
<evidence type="ECO:0000256" key="2">
    <source>
        <dbReference type="ARBA" id="ARBA00022670"/>
    </source>
</evidence>
<keyword evidence="2" id="KW-0645">Protease</keyword>
<dbReference type="EMBL" id="LGAP01000009">
    <property type="protein sequence ID" value="KOF17879.1"/>
    <property type="molecule type" value="Genomic_DNA"/>
</dbReference>
<evidence type="ECO:0000259" key="5">
    <source>
        <dbReference type="Pfam" id="PF01343"/>
    </source>
</evidence>
<accession>A0A0L8BTN4</accession>
<dbReference type="PATRIC" id="fig|106592.7.peg.7527"/>
<evidence type="ECO:0000256" key="1">
    <source>
        <dbReference type="ARBA" id="ARBA00008683"/>
    </source>
</evidence>
<dbReference type="RefSeq" id="WP_053249803.1">
    <property type="nucleotide sequence ID" value="NZ_LGAP01000009.1"/>
</dbReference>
<evidence type="ECO:0000313" key="6">
    <source>
        <dbReference type="EMBL" id="KOF17879.1"/>
    </source>
</evidence>
<protein>
    <recommendedName>
        <fullName evidence="5">Peptidase S49 domain-containing protein</fullName>
    </recommendedName>
</protein>
<organism evidence="6 7">
    <name type="scientific">Ensifer adhaerens</name>
    <name type="common">Sinorhizobium morelense</name>
    <dbReference type="NCBI Taxonomy" id="106592"/>
    <lineage>
        <taxon>Bacteria</taxon>
        <taxon>Pseudomonadati</taxon>
        <taxon>Pseudomonadota</taxon>
        <taxon>Alphaproteobacteria</taxon>
        <taxon>Hyphomicrobiales</taxon>
        <taxon>Rhizobiaceae</taxon>
        <taxon>Sinorhizobium/Ensifer group</taxon>
        <taxon>Ensifer</taxon>
    </lineage>
</organism>
<keyword evidence="4" id="KW-0720">Serine protease</keyword>
<gene>
    <name evidence="6" type="ORF">AC244_16065</name>
</gene>
<evidence type="ECO:0000313" key="7">
    <source>
        <dbReference type="Proteomes" id="UP000037425"/>
    </source>
</evidence>
<keyword evidence="3" id="KW-0378">Hydrolase</keyword>
<dbReference type="Proteomes" id="UP000037425">
    <property type="component" value="Unassembled WGS sequence"/>
</dbReference>
<dbReference type="GO" id="GO:0006508">
    <property type="term" value="P:proteolysis"/>
    <property type="evidence" value="ECO:0007669"/>
    <property type="project" value="UniProtKB-KW"/>
</dbReference>
<feature type="domain" description="Peptidase S49" evidence="5">
    <location>
        <begin position="144"/>
        <end position="283"/>
    </location>
</feature>
<dbReference type="SUPFAM" id="SSF52096">
    <property type="entry name" value="ClpP/crotonase"/>
    <property type="match status" value="1"/>
</dbReference>
<dbReference type="AlphaFoldDB" id="A0A0L8BTN4"/>
<reference evidence="7" key="1">
    <citation type="submission" date="2015-07" db="EMBL/GenBank/DDBJ databases">
        <title>Whole genome sequence of an Ensifer adhaerens strain isolated from a cave pool in the Wind Cave National Park.</title>
        <authorList>
            <person name="Eng W.W.H."/>
            <person name="Gan H.M."/>
            <person name="Barton H.A."/>
            <person name="Savka M.A."/>
        </authorList>
    </citation>
    <scope>NUCLEOTIDE SEQUENCE [LARGE SCALE GENOMIC DNA]</scope>
    <source>
        <strain evidence="7">SD006</strain>
    </source>
</reference>
<dbReference type="InterPro" id="IPR002142">
    <property type="entry name" value="Peptidase_S49"/>
</dbReference>
<name>A0A0L8BTN4_ENSAD</name>
<dbReference type="InterPro" id="IPR033855">
    <property type="entry name" value="Protein_C"/>
</dbReference>
<dbReference type="OrthoDB" id="266140at2"/>
<comment type="caution">
    <text evidence="6">The sequence shown here is derived from an EMBL/GenBank/DDBJ whole genome shotgun (WGS) entry which is preliminary data.</text>
</comment>
<dbReference type="CDD" id="cd07022">
    <property type="entry name" value="S49_Sppa_36K_type"/>
    <property type="match status" value="1"/>
</dbReference>
<dbReference type="PANTHER" id="PTHR33209">
    <property type="entry name" value="PROTEASE 4"/>
    <property type="match status" value="1"/>
</dbReference>
<dbReference type="PANTHER" id="PTHR33209:SF1">
    <property type="entry name" value="PEPTIDASE S49 DOMAIN-CONTAINING PROTEIN"/>
    <property type="match status" value="1"/>
</dbReference>
<dbReference type="Pfam" id="PF01343">
    <property type="entry name" value="Peptidase_S49"/>
    <property type="match status" value="1"/>
</dbReference>
<dbReference type="InterPro" id="IPR029045">
    <property type="entry name" value="ClpP/crotonase-like_dom_sf"/>
</dbReference>